<proteinExistence type="predicted"/>
<dbReference type="AlphaFoldDB" id="A0A0F9CGC4"/>
<sequence length="101" mass="11391">MPKKNGKRTKTYPLNTIKITPLNPNDSATAIRIAIIATSIKPDKRAANAKEHQARIYDLTRRLTKALDKVGIKYQAEPMTGRSSRRDRLNFNDNVVETNNA</sequence>
<evidence type="ECO:0000256" key="1">
    <source>
        <dbReference type="SAM" id="MobiDB-lite"/>
    </source>
</evidence>
<organism evidence="2">
    <name type="scientific">marine sediment metagenome</name>
    <dbReference type="NCBI Taxonomy" id="412755"/>
    <lineage>
        <taxon>unclassified sequences</taxon>
        <taxon>metagenomes</taxon>
        <taxon>ecological metagenomes</taxon>
    </lineage>
</organism>
<evidence type="ECO:0000313" key="2">
    <source>
        <dbReference type="EMBL" id="KKL25497.1"/>
    </source>
</evidence>
<protein>
    <submittedName>
        <fullName evidence="2">Uncharacterized protein</fullName>
    </submittedName>
</protein>
<reference evidence="2" key="1">
    <citation type="journal article" date="2015" name="Nature">
        <title>Complex archaea that bridge the gap between prokaryotes and eukaryotes.</title>
        <authorList>
            <person name="Spang A."/>
            <person name="Saw J.H."/>
            <person name="Jorgensen S.L."/>
            <person name="Zaremba-Niedzwiedzka K."/>
            <person name="Martijn J."/>
            <person name="Lind A.E."/>
            <person name="van Eijk R."/>
            <person name="Schleper C."/>
            <person name="Guy L."/>
            <person name="Ettema T.J."/>
        </authorList>
    </citation>
    <scope>NUCLEOTIDE SEQUENCE</scope>
</reference>
<feature type="region of interest" description="Disordered" evidence="1">
    <location>
        <begin position="78"/>
        <end position="101"/>
    </location>
</feature>
<name>A0A0F9CGC4_9ZZZZ</name>
<accession>A0A0F9CGC4</accession>
<dbReference type="EMBL" id="LAZR01036192">
    <property type="protein sequence ID" value="KKL25497.1"/>
    <property type="molecule type" value="Genomic_DNA"/>
</dbReference>
<comment type="caution">
    <text evidence="2">The sequence shown here is derived from an EMBL/GenBank/DDBJ whole genome shotgun (WGS) entry which is preliminary data.</text>
</comment>
<gene>
    <name evidence="2" type="ORF">LCGC14_2404700</name>
</gene>
<feature type="compositionally biased region" description="Polar residues" evidence="1">
    <location>
        <begin position="91"/>
        <end position="101"/>
    </location>
</feature>